<gene>
    <name evidence="2" type="ORF">UFOVP185_36</name>
</gene>
<sequence>MIKREKVFELKIEEDDDVSGIDSISLVDEPAIEVNWVSFSKEKEHEFHIPDGEDEAYLDMLISKGEKEEDLLEEFEVEDIEYLHKNSFVKPHPNAPSELDGPEYKIRYKYVLNPEAGGSKVIKTTRQFCKTLIFEDLVWRVEDMEQTLNQFGQSALVWRGGYNCRHVWAKIKYKSKNLVPKKAIDKREEGYDILGLPQPDTRTKNPSFSKEDFQKISVDYDGTLSTNRGELMAGQLMKRGNDVYIVTARHSSEGTPVYAVADRLGIPHDKIFFTGGKPKWMKLKELGIQRHIDNNPNVIADIKKHLPLINAEQFDYNVGSIGGYVDPDIKKKKPKVVEKGISKPTLFENEYEYLFNKDKNTKQYFAQDSEKQIVLGPAMIPNQKIFRKDNQGNPYFVFFTPETIKMIAQKYMKNKYIDNNDQMHDGKAVKDVFVTESWIKESENDKSTDYGFGDLPVGTWFVSMKINNKDIWDKVKSRELNGFSVSGFFEEVAAFRQEQIFLEKVAEILKGIVE</sequence>
<dbReference type="InterPro" id="IPR027924">
    <property type="entry name" value="XkdF"/>
</dbReference>
<dbReference type="InterPro" id="IPR036412">
    <property type="entry name" value="HAD-like_sf"/>
</dbReference>
<protein>
    <submittedName>
        <fullName evidence="2">Phage-like element PBSX protein, XkdF</fullName>
    </submittedName>
</protein>
<dbReference type="Gene3D" id="3.40.50.1000">
    <property type="entry name" value="HAD superfamily/HAD-like"/>
    <property type="match status" value="1"/>
</dbReference>
<feature type="domain" description="Phage-like element PBSX protein XkdF" evidence="1">
    <location>
        <begin position="367"/>
        <end position="490"/>
    </location>
</feature>
<organism evidence="2">
    <name type="scientific">uncultured Caudovirales phage</name>
    <dbReference type="NCBI Taxonomy" id="2100421"/>
    <lineage>
        <taxon>Viruses</taxon>
        <taxon>Duplodnaviria</taxon>
        <taxon>Heunggongvirae</taxon>
        <taxon>Uroviricota</taxon>
        <taxon>Caudoviricetes</taxon>
        <taxon>Peduoviridae</taxon>
        <taxon>Maltschvirus</taxon>
        <taxon>Maltschvirus maltsch</taxon>
    </lineage>
</organism>
<dbReference type="InterPro" id="IPR023214">
    <property type="entry name" value="HAD_sf"/>
</dbReference>
<accession>A0A6J7WLI9</accession>
<dbReference type="Pfam" id="PF14550">
    <property type="entry name" value="Peptidase_S78_2"/>
    <property type="match status" value="1"/>
</dbReference>
<name>A0A6J7WLI9_9CAUD</name>
<reference evidence="2" key="1">
    <citation type="submission" date="2020-05" db="EMBL/GenBank/DDBJ databases">
        <authorList>
            <person name="Chiriac C."/>
            <person name="Salcher M."/>
            <person name="Ghai R."/>
            <person name="Kavagutti S V."/>
        </authorList>
    </citation>
    <scope>NUCLEOTIDE SEQUENCE</scope>
</reference>
<proteinExistence type="predicted"/>
<dbReference type="SUPFAM" id="SSF56784">
    <property type="entry name" value="HAD-like"/>
    <property type="match status" value="1"/>
</dbReference>
<evidence type="ECO:0000313" key="2">
    <source>
        <dbReference type="EMBL" id="CAB5214222.1"/>
    </source>
</evidence>
<dbReference type="EMBL" id="LR798242">
    <property type="protein sequence ID" value="CAB5214222.1"/>
    <property type="molecule type" value="Genomic_DNA"/>
</dbReference>
<evidence type="ECO:0000259" key="1">
    <source>
        <dbReference type="Pfam" id="PF14550"/>
    </source>
</evidence>